<dbReference type="OrthoDB" id="2304312at2759"/>
<dbReference type="EMBL" id="JAGRRH010000021">
    <property type="protein sequence ID" value="KAG7345917.1"/>
    <property type="molecule type" value="Genomic_DNA"/>
</dbReference>
<evidence type="ECO:0000313" key="2">
    <source>
        <dbReference type="EMBL" id="KAG7345917.1"/>
    </source>
</evidence>
<protein>
    <submittedName>
        <fullName evidence="2">Uncharacterized protein</fullName>
    </submittedName>
</protein>
<reference evidence="2" key="1">
    <citation type="journal article" date="2021" name="Sci. Rep.">
        <title>Diploid genomic architecture of Nitzschia inconspicua, an elite biomass production diatom.</title>
        <authorList>
            <person name="Oliver A."/>
            <person name="Podell S."/>
            <person name="Pinowska A."/>
            <person name="Traller J.C."/>
            <person name="Smith S.R."/>
            <person name="McClure R."/>
            <person name="Beliaev A."/>
            <person name="Bohutskyi P."/>
            <person name="Hill E.A."/>
            <person name="Rabines A."/>
            <person name="Zheng H."/>
            <person name="Allen L.Z."/>
            <person name="Kuo A."/>
            <person name="Grigoriev I.V."/>
            <person name="Allen A.E."/>
            <person name="Hazlebeck D."/>
            <person name="Allen E.E."/>
        </authorList>
    </citation>
    <scope>NUCLEOTIDE SEQUENCE</scope>
    <source>
        <strain evidence="2">Hildebrandi</strain>
    </source>
</reference>
<sequence length="938" mass="106192">MPTDEAKVSAHREWGSELGEEWPVDGIDLGDRDMMNDIYNHLGIQNDSSSRAQFRAYIKKHKQQPQQGKDPYKTPRMNSQPEKNNLSPTLKSALEKLKNKQIDLNDLPTENDHNGWSEIEARAEFSPLELSAVQNYRKRLAQEQDYEIAVPEDIDRVIRNYDSRKRQPFSSTRLNSDISTLYQYKDRPDFLTFRLGEQNYSDEATRAAIQKAMEKAPVCVVGVSGAGKTRTVLELLSDRWGVYFSAGMYLAWGPQPDKPCSTDLAWIAENSATDLQKDTYTRTVQRLECAIVARFLILEKKLKTVQGFNCLDWTLMQLYPPIISREGSVCDVFEALTIELYNSYNTKQIAKVLGQLPTLFKYIVVDEAQVAMAQSPERYDNSDKAAKHPFLFAVIRCLWNIGKNCGMSPILCGTRISIMKMSSIVISAVGEVETRHVRDPDEKYKLQVAISTVLEPQVINALVKEVLVNQAWERHQLGLWSRTLVGRPRILWGFLTLALADTVAGVDDIFKKYCLQMTSDQGMGNCTTTLYSCVSKALARRSTGETVLSQSIGFAVSEMVVNWLTGKIPADLEEEEKVDFIVDCGVCILERKEDQTQLVARLREPMVVQAYLEYIKNSSPDRILRTIMAMLEAATEPSSQGFLFELLFYFALQKWLHGKSLKAAGFAPSDLTSGNFLSEACNIPLESLGNSLLRLPEKPDGSRVSFQSQFLNCHRLYLESQTFRPRPRAAATPAKKDTNDLVFVALTENYVLVFLIQCKLEQNTDYLKAAQTTFPDLLLHQSKKRRLNTAAEFGRKNIYDYEMADANKVEYNKLQDLLGMEKWGDRTVCVVQLVVAYPAKISKLGDTRWIAKPSRRCSTSEELAALLERVPEANEEKRLLVVVKEKLLQQLLGDHVFGRLKEVKALKAIEGHTFDVPMSLSDLLPYEDSTGTVDDKEE</sequence>
<reference evidence="2" key="2">
    <citation type="submission" date="2021-04" db="EMBL/GenBank/DDBJ databases">
        <authorList>
            <person name="Podell S."/>
        </authorList>
    </citation>
    <scope>NUCLEOTIDE SEQUENCE</scope>
    <source>
        <strain evidence="2">Hildebrandi</strain>
    </source>
</reference>
<evidence type="ECO:0000256" key="1">
    <source>
        <dbReference type="SAM" id="MobiDB-lite"/>
    </source>
</evidence>
<keyword evidence="3" id="KW-1185">Reference proteome</keyword>
<dbReference type="Proteomes" id="UP000693970">
    <property type="component" value="Unassembled WGS sequence"/>
</dbReference>
<name>A0A9K3KLH6_9STRA</name>
<organism evidence="2 3">
    <name type="scientific">Nitzschia inconspicua</name>
    <dbReference type="NCBI Taxonomy" id="303405"/>
    <lineage>
        <taxon>Eukaryota</taxon>
        <taxon>Sar</taxon>
        <taxon>Stramenopiles</taxon>
        <taxon>Ochrophyta</taxon>
        <taxon>Bacillariophyta</taxon>
        <taxon>Bacillariophyceae</taxon>
        <taxon>Bacillariophycidae</taxon>
        <taxon>Bacillariales</taxon>
        <taxon>Bacillariaceae</taxon>
        <taxon>Nitzschia</taxon>
    </lineage>
</organism>
<feature type="region of interest" description="Disordered" evidence="1">
    <location>
        <begin position="59"/>
        <end position="87"/>
    </location>
</feature>
<comment type="caution">
    <text evidence="2">The sequence shown here is derived from an EMBL/GenBank/DDBJ whole genome shotgun (WGS) entry which is preliminary data.</text>
</comment>
<accession>A0A9K3KLH6</accession>
<evidence type="ECO:0000313" key="3">
    <source>
        <dbReference type="Proteomes" id="UP000693970"/>
    </source>
</evidence>
<proteinExistence type="predicted"/>
<gene>
    <name evidence="2" type="ORF">IV203_004984</name>
</gene>
<dbReference type="AlphaFoldDB" id="A0A9K3KLH6"/>
<feature type="compositionally biased region" description="Polar residues" evidence="1">
    <location>
        <begin position="76"/>
        <end position="87"/>
    </location>
</feature>